<accession>A0AAD4HUM1</accession>
<dbReference type="AlphaFoldDB" id="A0AAD4HUM1"/>
<evidence type="ECO:0000259" key="4">
    <source>
        <dbReference type="Pfam" id="PF24564"/>
    </source>
</evidence>
<sequence>MTSIKPEPVDDPGLGVNAAVAHVDDDGNSDDIRNPTKVRYLQRLLAIGSSPEQLEQGVTIGMRFLESLKEPLEAVAPLNQTQASQWLKSIADIEALAKPTRTIVGVVGNTGAGKSSVISAVLDEERLLPTNCMRACTASPTEISYNHSDDPDELYRAEVEFITVDDWVKDLRALYSDLLDGNGEVSRECTNQDSDAGVAYAKIKAVYPKMTREMIASATPDALASQTAVRQVLGNVRKLRATTAASLYRQLQEYVDSKEKNTEKRMEFWPLIKVVRIYTKASALATGACLVDLPGVQDSNAARAAVAANYMKACTGLWIVAPITRAVDDKTAKSLLGDSFRRQLKYDGTYSAVTFICSKTDDISVTEAAESLGIEEEISESWARIQELTSDIRKLRDDMAELKNERNVCSDLIDKIEQSWDRWEALGSKLAGGATVYAPSSPSKKRKRQTQSKRSRKDLASSDVESDFSDSDGSDSSDKENQGSQAEERALTADQIDAKLASLKSEKRDVRSRKKEIEDKIRAGREQAKELVTEKEMISPRLDQETAAEEDEANFDPEVDLRDYDAVAASLPVFCVSSRAFQKLSGRLQKDDFNGGGFQSVEDTEVPQLQAHAKKLTEAGRAASSRRFLNNLLQLLNSMTMWASDDGTGSTLSDVDKAKDERRLRKQLLRMEQDLDTALKECIASVKQVMAENIFENFDRYIPMAVDAAVPTATQWGAHRADGGLLWATYKATCRRYGVFTGSSGPRDFNAELFDPISRHLAGGWERAFQRRLPAALDSFLRVTRAYLEKFHREAIERAKERGTNYNGLSMLSQQLVAHSQRIADVRAAVLGLAQELQRDANRAFTPVIQDEMMPAYDGCVAERGAGSYMRMKNIMVTHVTNRRGPMFRNATDVVQRQLEQLCDRIQQDMEAHVQEMRARLARDYLAVLVGVDVGAIGAQGPSRVELMLRGEMVPLLARSDGVFAEVFGEGIQGAGRIEEGEGGDGTEEHGELVKDEQDCSVDSITVKAEGD</sequence>
<feature type="compositionally biased region" description="Basic and acidic residues" evidence="2">
    <location>
        <begin position="476"/>
        <end position="491"/>
    </location>
</feature>
<comment type="caution">
    <text evidence="5">The sequence shown here is derived from an EMBL/GenBank/DDBJ whole genome shotgun (WGS) entry which is preliminary data.</text>
</comment>
<dbReference type="Proteomes" id="UP001197093">
    <property type="component" value="Unassembled WGS sequence"/>
</dbReference>
<evidence type="ECO:0000256" key="2">
    <source>
        <dbReference type="SAM" id="MobiDB-lite"/>
    </source>
</evidence>
<gene>
    <name evidence="5" type="ORF">NEMBOFW57_006592</name>
</gene>
<evidence type="ECO:0000259" key="3">
    <source>
        <dbReference type="Pfam" id="PF00350"/>
    </source>
</evidence>
<protein>
    <recommendedName>
        <fullName evidence="7">Nuclear GTPase SLIP-GC</fullName>
    </recommendedName>
</protein>
<dbReference type="EMBL" id="JAHCVI010000003">
    <property type="protein sequence ID" value="KAG7287089.1"/>
    <property type="molecule type" value="Genomic_DNA"/>
</dbReference>
<dbReference type="PANTHER" id="PTHR36681:SF3">
    <property type="entry name" value="NUCLEAR GTPASE, GERMINAL CENTER-ASSOCIATED, TANDEM DUPLICATE 3"/>
    <property type="match status" value="1"/>
</dbReference>
<dbReference type="PANTHER" id="PTHR36681">
    <property type="entry name" value="NUCLEAR GTPASE, GERMINAL CENTER-ASSOCIATED, TANDEM DUPLICATE 3"/>
    <property type="match status" value="1"/>
</dbReference>
<evidence type="ECO:0000313" key="6">
    <source>
        <dbReference type="Proteomes" id="UP001197093"/>
    </source>
</evidence>
<keyword evidence="1" id="KW-0175">Coiled coil</keyword>
<feature type="compositionally biased region" description="Basic and acidic residues" evidence="2">
    <location>
        <begin position="987"/>
        <end position="998"/>
    </location>
</feature>
<dbReference type="InterPro" id="IPR045063">
    <property type="entry name" value="Dynamin_N"/>
</dbReference>
<proteinExistence type="predicted"/>
<feature type="coiled-coil region" evidence="1">
    <location>
        <begin position="385"/>
        <end position="419"/>
    </location>
</feature>
<evidence type="ECO:0000256" key="1">
    <source>
        <dbReference type="SAM" id="Coils"/>
    </source>
</evidence>
<feature type="region of interest" description="Disordered" evidence="2">
    <location>
        <begin position="976"/>
        <end position="1012"/>
    </location>
</feature>
<reference evidence="5" key="1">
    <citation type="submission" date="2023-02" db="EMBL/GenBank/DDBJ databases">
        <authorList>
            <person name="Palmer J.M."/>
        </authorList>
    </citation>
    <scope>NUCLEOTIDE SEQUENCE</scope>
    <source>
        <strain evidence="5">FW57</strain>
    </source>
</reference>
<feature type="compositionally biased region" description="Basic residues" evidence="2">
    <location>
        <begin position="443"/>
        <end position="456"/>
    </location>
</feature>
<dbReference type="Gene3D" id="3.40.50.300">
    <property type="entry name" value="P-loop containing nucleotide triphosphate hydrolases"/>
    <property type="match status" value="1"/>
</dbReference>
<feature type="domain" description="DUF7605" evidence="4">
    <location>
        <begin position="724"/>
        <end position="883"/>
    </location>
</feature>
<feature type="region of interest" description="Disordered" evidence="2">
    <location>
        <begin position="434"/>
        <end position="494"/>
    </location>
</feature>
<feature type="compositionally biased region" description="Acidic residues" evidence="2">
    <location>
        <begin position="464"/>
        <end position="475"/>
    </location>
</feature>
<evidence type="ECO:0000313" key="5">
    <source>
        <dbReference type="EMBL" id="KAG7287089.1"/>
    </source>
</evidence>
<name>A0AAD4HUM1_9PEZI</name>
<feature type="domain" description="Dynamin N-terminal" evidence="3">
    <location>
        <begin position="104"/>
        <end position="335"/>
    </location>
</feature>
<dbReference type="SUPFAM" id="SSF52540">
    <property type="entry name" value="P-loop containing nucleoside triphosphate hydrolases"/>
    <property type="match status" value="2"/>
</dbReference>
<keyword evidence="6" id="KW-1185">Reference proteome</keyword>
<dbReference type="Pfam" id="PF00350">
    <property type="entry name" value="Dynamin_N"/>
    <property type="match status" value="1"/>
</dbReference>
<evidence type="ECO:0008006" key="7">
    <source>
        <dbReference type="Google" id="ProtNLM"/>
    </source>
</evidence>
<dbReference type="InterPro" id="IPR027417">
    <property type="entry name" value="P-loop_NTPase"/>
</dbReference>
<dbReference type="Pfam" id="PF24564">
    <property type="entry name" value="DUF7605"/>
    <property type="match status" value="1"/>
</dbReference>
<organism evidence="5 6">
    <name type="scientific">Staphylotrichum longicolle</name>
    <dbReference type="NCBI Taxonomy" id="669026"/>
    <lineage>
        <taxon>Eukaryota</taxon>
        <taxon>Fungi</taxon>
        <taxon>Dikarya</taxon>
        <taxon>Ascomycota</taxon>
        <taxon>Pezizomycotina</taxon>
        <taxon>Sordariomycetes</taxon>
        <taxon>Sordariomycetidae</taxon>
        <taxon>Sordariales</taxon>
        <taxon>Chaetomiaceae</taxon>
        <taxon>Staphylotrichum</taxon>
    </lineage>
</organism>
<dbReference type="InterPro" id="IPR056024">
    <property type="entry name" value="DUF7605"/>
</dbReference>